<reference evidence="2 3" key="1">
    <citation type="journal article" date="2013" name="Biodegradation">
        <title>Quantitative proteomic analysis of ibuprofen-degrading Patulibacter sp. strain I11.</title>
        <authorList>
            <person name="Almeida B."/>
            <person name="Kjeldal H."/>
            <person name="Lolas I."/>
            <person name="Knudsen A.D."/>
            <person name="Carvalho G."/>
            <person name="Nielsen K.L."/>
            <person name="Barreto Crespo M.T."/>
            <person name="Stensballe A."/>
            <person name="Nielsen J.L."/>
        </authorList>
    </citation>
    <scope>NUCLEOTIDE SEQUENCE [LARGE SCALE GENOMIC DNA]</scope>
    <source>
        <strain evidence="2 3">I11</strain>
    </source>
</reference>
<feature type="compositionally biased region" description="Basic and acidic residues" evidence="1">
    <location>
        <begin position="14"/>
        <end position="31"/>
    </location>
</feature>
<evidence type="ECO:0000313" key="3">
    <source>
        <dbReference type="Proteomes" id="UP000005143"/>
    </source>
</evidence>
<comment type="caution">
    <text evidence="2">The sequence shown here is derived from an EMBL/GenBank/DDBJ whole genome shotgun (WGS) entry which is preliminary data.</text>
</comment>
<gene>
    <name evidence="2" type="ORF">PAI11_42550</name>
</gene>
<evidence type="ECO:0000313" key="2">
    <source>
        <dbReference type="EMBL" id="EHN08916.1"/>
    </source>
</evidence>
<feature type="compositionally biased region" description="Pro residues" evidence="1">
    <location>
        <begin position="45"/>
        <end position="62"/>
    </location>
</feature>
<protein>
    <submittedName>
        <fullName evidence="2">Uncharacterized protein</fullName>
    </submittedName>
</protein>
<accession>H0EBM3</accession>
<organism evidence="2 3">
    <name type="scientific">Patulibacter medicamentivorans</name>
    <dbReference type="NCBI Taxonomy" id="1097667"/>
    <lineage>
        <taxon>Bacteria</taxon>
        <taxon>Bacillati</taxon>
        <taxon>Actinomycetota</taxon>
        <taxon>Thermoleophilia</taxon>
        <taxon>Solirubrobacterales</taxon>
        <taxon>Patulibacteraceae</taxon>
        <taxon>Patulibacter</taxon>
    </lineage>
</organism>
<feature type="region of interest" description="Disordered" evidence="1">
    <location>
        <begin position="1"/>
        <end position="62"/>
    </location>
</feature>
<name>H0EBM3_9ACTN</name>
<dbReference type="EMBL" id="AGUD01000312">
    <property type="protein sequence ID" value="EHN08916.1"/>
    <property type="molecule type" value="Genomic_DNA"/>
</dbReference>
<proteinExistence type="predicted"/>
<dbReference type="Proteomes" id="UP000005143">
    <property type="component" value="Unassembled WGS sequence"/>
</dbReference>
<keyword evidence="3" id="KW-1185">Reference proteome</keyword>
<sequence length="62" mass="6644">MEGQLGRGRRHRRSLDDVRSRTGRGSDRPVADDGAATGTRTHGISPPPTTPNEAPMRPPTIA</sequence>
<dbReference type="AlphaFoldDB" id="H0EBM3"/>
<evidence type="ECO:0000256" key="1">
    <source>
        <dbReference type="SAM" id="MobiDB-lite"/>
    </source>
</evidence>